<dbReference type="AlphaFoldDB" id="A0A0G1KT05"/>
<dbReference type="PATRIC" id="fig|1618380.3.peg.71"/>
<reference evidence="2 3" key="1">
    <citation type="journal article" date="2015" name="Nature">
        <title>rRNA introns, odd ribosomes, and small enigmatic genomes across a large radiation of phyla.</title>
        <authorList>
            <person name="Brown C.T."/>
            <person name="Hug L.A."/>
            <person name="Thomas B.C."/>
            <person name="Sharon I."/>
            <person name="Castelle C.J."/>
            <person name="Singh A."/>
            <person name="Wilkins M.J."/>
            <person name="Williams K.H."/>
            <person name="Banfield J.F."/>
        </authorList>
    </citation>
    <scope>NUCLEOTIDE SEQUENCE [LARGE SCALE GENOMIC DNA]</scope>
</reference>
<evidence type="ECO:0000313" key="2">
    <source>
        <dbReference type="EMBL" id="KKT86698.1"/>
    </source>
</evidence>
<dbReference type="PROSITE" id="PS50994">
    <property type="entry name" value="INTEGRASE"/>
    <property type="match status" value="1"/>
</dbReference>
<dbReference type="GO" id="GO:0004803">
    <property type="term" value="F:transposase activity"/>
    <property type="evidence" value="ECO:0007669"/>
    <property type="project" value="TreeGrafter"/>
</dbReference>
<dbReference type="NCBIfam" id="NF033563">
    <property type="entry name" value="transpos_IS30"/>
    <property type="match status" value="1"/>
</dbReference>
<proteinExistence type="predicted"/>
<dbReference type="PANTHER" id="PTHR10948:SF23">
    <property type="entry name" value="TRANSPOSASE INSI FOR INSERTION SEQUENCE ELEMENT IS30A-RELATED"/>
    <property type="match status" value="1"/>
</dbReference>
<feature type="domain" description="Integrase catalytic" evidence="1">
    <location>
        <begin position="174"/>
        <end position="337"/>
    </location>
</feature>
<dbReference type="GO" id="GO:0032196">
    <property type="term" value="P:transposition"/>
    <property type="evidence" value="ECO:0007669"/>
    <property type="project" value="TreeGrafter"/>
</dbReference>
<dbReference type="EMBL" id="LCJW01000004">
    <property type="protein sequence ID" value="KKT86698.1"/>
    <property type="molecule type" value="Genomic_DNA"/>
</dbReference>
<dbReference type="InterPro" id="IPR012337">
    <property type="entry name" value="RNaseH-like_sf"/>
</dbReference>
<dbReference type="GO" id="GO:0015074">
    <property type="term" value="P:DNA integration"/>
    <property type="evidence" value="ECO:0007669"/>
    <property type="project" value="InterPro"/>
</dbReference>
<dbReference type="InterPro" id="IPR001584">
    <property type="entry name" value="Integrase_cat-core"/>
</dbReference>
<organism evidence="2 3">
    <name type="scientific">Candidatus Collierbacteria bacterium GW2011_GWA2_44_99</name>
    <dbReference type="NCBI Taxonomy" id="1618380"/>
    <lineage>
        <taxon>Bacteria</taxon>
        <taxon>Candidatus Collieribacteriota</taxon>
    </lineage>
</organism>
<sequence length="342" mass="40128">MNTYKKFTSHERDLLAGYLASGTNKSECARLLGRPRRTVLREVNSNGSWVKDQYGHPIFVYIAISAQAKADSRQQKSAHNKEPLKNPDVYKYVTKKLRKGWSPEQISGRLRKSHPDDPHWHICHETIYDWIFKQPKNDDTNLYWFEYLRRKQRKRKKQKGRTVHRSHIPDRISISQRPETVNSRTEFGHWEGDSVEGRRKNKPGLHTEVERICRKIKAVKVKAINSEEAILAQEKIFGSLPKQARRSTTLDNGSETHLHYKLRTEFGMDTYHAHPYSSFERGTNEHGNWHLRYYFPKGTDFTVITNQELQAVVDEINNRPRKILGFQTANEVYYQLVKNEGV</sequence>
<dbReference type="InterPro" id="IPR053392">
    <property type="entry name" value="Transposase_IS30-like"/>
</dbReference>
<evidence type="ECO:0000313" key="3">
    <source>
        <dbReference type="Proteomes" id="UP000034797"/>
    </source>
</evidence>
<dbReference type="Proteomes" id="UP000034797">
    <property type="component" value="Unassembled WGS sequence"/>
</dbReference>
<dbReference type="SUPFAM" id="SSF53098">
    <property type="entry name" value="Ribonuclease H-like"/>
    <property type="match status" value="1"/>
</dbReference>
<dbReference type="Gene3D" id="3.30.420.10">
    <property type="entry name" value="Ribonuclease H-like superfamily/Ribonuclease H"/>
    <property type="match status" value="1"/>
</dbReference>
<dbReference type="GO" id="GO:0003676">
    <property type="term" value="F:nucleic acid binding"/>
    <property type="evidence" value="ECO:0007669"/>
    <property type="project" value="InterPro"/>
</dbReference>
<name>A0A0G1KT05_9BACT</name>
<dbReference type="PANTHER" id="PTHR10948">
    <property type="entry name" value="TRANSPOSASE"/>
    <property type="match status" value="1"/>
</dbReference>
<accession>A0A0G1KT05</accession>
<evidence type="ECO:0000259" key="1">
    <source>
        <dbReference type="PROSITE" id="PS50994"/>
    </source>
</evidence>
<dbReference type="GO" id="GO:0005829">
    <property type="term" value="C:cytosol"/>
    <property type="evidence" value="ECO:0007669"/>
    <property type="project" value="TreeGrafter"/>
</dbReference>
<comment type="caution">
    <text evidence="2">The sequence shown here is derived from an EMBL/GenBank/DDBJ whole genome shotgun (WGS) entry which is preliminary data.</text>
</comment>
<gene>
    <name evidence="2" type="ORF">UW84_C0004G0013</name>
</gene>
<dbReference type="InterPro" id="IPR036397">
    <property type="entry name" value="RNaseH_sf"/>
</dbReference>
<dbReference type="InterPro" id="IPR051917">
    <property type="entry name" value="Transposase-Integrase"/>
</dbReference>
<protein>
    <submittedName>
        <fullName evidence="2">Integrase catalytic subunit</fullName>
    </submittedName>
</protein>